<dbReference type="SUPFAM" id="SSF56300">
    <property type="entry name" value="Metallo-dependent phosphatases"/>
    <property type="match status" value="1"/>
</dbReference>
<reference evidence="2 3" key="1">
    <citation type="submission" date="2019-02" db="EMBL/GenBank/DDBJ databases">
        <title>Deep-cultivation of Planctomycetes and their phenomic and genomic characterization uncovers novel biology.</title>
        <authorList>
            <person name="Wiegand S."/>
            <person name="Jogler M."/>
            <person name="Boedeker C."/>
            <person name="Pinto D."/>
            <person name="Vollmers J."/>
            <person name="Rivas-Marin E."/>
            <person name="Kohn T."/>
            <person name="Peeters S.H."/>
            <person name="Heuer A."/>
            <person name="Rast P."/>
            <person name="Oberbeckmann S."/>
            <person name="Bunk B."/>
            <person name="Jeske O."/>
            <person name="Meyerdierks A."/>
            <person name="Storesund J.E."/>
            <person name="Kallscheuer N."/>
            <person name="Luecker S."/>
            <person name="Lage O.M."/>
            <person name="Pohl T."/>
            <person name="Merkel B.J."/>
            <person name="Hornburger P."/>
            <person name="Mueller R.-W."/>
            <person name="Bruemmer F."/>
            <person name="Labrenz M."/>
            <person name="Spormann A.M."/>
            <person name="Op den Camp H."/>
            <person name="Overmann J."/>
            <person name="Amann R."/>
            <person name="Jetten M.S.M."/>
            <person name="Mascher T."/>
            <person name="Medema M.H."/>
            <person name="Devos D.P."/>
            <person name="Kaster A.-K."/>
            <person name="Ovreas L."/>
            <person name="Rohde M."/>
            <person name="Galperin M.Y."/>
            <person name="Jogler C."/>
        </authorList>
    </citation>
    <scope>NUCLEOTIDE SEQUENCE [LARGE SCALE GENOMIC DNA]</scope>
    <source>
        <strain evidence="2 3">Pan216</strain>
    </source>
</reference>
<dbReference type="Proteomes" id="UP000317093">
    <property type="component" value="Chromosome"/>
</dbReference>
<keyword evidence="3" id="KW-1185">Reference proteome</keyword>
<dbReference type="InterPro" id="IPR018946">
    <property type="entry name" value="PhoD-like_MPP"/>
</dbReference>
<dbReference type="InterPro" id="IPR029052">
    <property type="entry name" value="Metallo-depent_PP-like"/>
</dbReference>
<dbReference type="InterPro" id="IPR038607">
    <property type="entry name" value="PhoD-like_sf"/>
</dbReference>
<organism evidence="2 3">
    <name type="scientific">Kolteria novifilia</name>
    <dbReference type="NCBI Taxonomy" id="2527975"/>
    <lineage>
        <taxon>Bacteria</taxon>
        <taxon>Pseudomonadati</taxon>
        <taxon>Planctomycetota</taxon>
        <taxon>Planctomycetia</taxon>
        <taxon>Kolteriales</taxon>
        <taxon>Kolteriaceae</taxon>
        <taxon>Kolteria</taxon>
    </lineage>
</organism>
<evidence type="ECO:0000313" key="2">
    <source>
        <dbReference type="EMBL" id="QDU59398.1"/>
    </source>
</evidence>
<dbReference type="EMBL" id="CP036279">
    <property type="protein sequence ID" value="QDU59398.1"/>
    <property type="molecule type" value="Genomic_DNA"/>
</dbReference>
<dbReference type="KEGG" id="knv:Pan216_02260"/>
<dbReference type="EC" id="3.1.3.1" evidence="2"/>
<dbReference type="OrthoDB" id="9815670at2"/>
<sequence>MSTIPRQLVPTFTILLVIATASLRAETIADGTLAKEKVLSRIGFGSCVRQDQPQPIWNAIVAADPSLFVLLGDNVYGDTQDMSILRQQYDQLAANPGYRKLLATCPILATWDDHDYGANDAGKEFPSREQSKNELLRFLKEPSGSARWNRPGVYGSYLFGPADQRVQIILLDTRYFRDPLKRKEELPVSVRGRRGFYAPHEDRTMTILGEQQWAWLEKTLQVPARLRIVATSIQLISSEHGFETWGNFPAERERFFQLIKRTKANGVVLISGDRHHAELSQLKPGIGYPLFEVTSSSLNAPADWANDVNPHRLGSVYWQANFGMITIDWKQPDPTVALQIRNVSGQPVLEHAMPLSQLQVSPTSSSSRETK</sequence>
<dbReference type="GO" id="GO:0004035">
    <property type="term" value="F:alkaline phosphatase activity"/>
    <property type="evidence" value="ECO:0007669"/>
    <property type="project" value="UniProtKB-EC"/>
</dbReference>
<name>A0A518AXE3_9BACT</name>
<protein>
    <submittedName>
        <fullName evidence="2">Alkaline phosphatase D</fullName>
        <ecNumber evidence="2">3.1.3.1</ecNumber>
    </submittedName>
</protein>
<dbReference type="PANTHER" id="PTHR33987:SF1">
    <property type="entry name" value="CALCINEURIN-LIKE METALLO-PHOSPHOESTERASE SUPERFAMILY PROTEIN"/>
    <property type="match status" value="1"/>
</dbReference>
<evidence type="ECO:0000313" key="3">
    <source>
        <dbReference type="Proteomes" id="UP000317093"/>
    </source>
</evidence>
<dbReference type="Gene3D" id="3.60.21.70">
    <property type="entry name" value="PhoD-like phosphatase"/>
    <property type="match status" value="1"/>
</dbReference>
<proteinExistence type="predicted"/>
<dbReference type="Pfam" id="PF09423">
    <property type="entry name" value="PhoD"/>
    <property type="match status" value="1"/>
</dbReference>
<evidence type="ECO:0000259" key="1">
    <source>
        <dbReference type="Pfam" id="PF09423"/>
    </source>
</evidence>
<dbReference type="PANTHER" id="PTHR33987">
    <property type="entry name" value="CALCINEURIN-LIKE METALLO-PHOSPHOESTERASE SUPERFAMILY PROTEIN"/>
    <property type="match status" value="1"/>
</dbReference>
<dbReference type="AlphaFoldDB" id="A0A518AXE3"/>
<keyword evidence="2" id="KW-0378">Hydrolase</keyword>
<gene>
    <name evidence="2" type="primary">phoD_2</name>
    <name evidence="2" type="ORF">Pan216_02260</name>
</gene>
<dbReference type="CDD" id="cd07389">
    <property type="entry name" value="MPP_PhoD"/>
    <property type="match status" value="1"/>
</dbReference>
<accession>A0A518AXE3</accession>
<dbReference type="RefSeq" id="WP_145253608.1">
    <property type="nucleotide sequence ID" value="NZ_CP036279.1"/>
</dbReference>
<feature type="domain" description="PhoD-like phosphatase metallophosphatase" evidence="1">
    <location>
        <begin position="69"/>
        <end position="308"/>
    </location>
</feature>